<dbReference type="InterPro" id="IPR050502">
    <property type="entry name" value="Euk_RNA-bind_prot"/>
</dbReference>
<protein>
    <submittedName>
        <fullName evidence="4">RRM domain-containing RNA-binding protein</fullName>
    </submittedName>
</protein>
<evidence type="ECO:0000313" key="4">
    <source>
        <dbReference type="EMBL" id="KKQ95437.1"/>
    </source>
</evidence>
<reference evidence="4 5" key="1">
    <citation type="journal article" date="2015" name="Nature">
        <title>rRNA introns, odd ribosomes, and small enigmatic genomes across a large radiation of phyla.</title>
        <authorList>
            <person name="Brown C.T."/>
            <person name="Hug L.A."/>
            <person name="Thomas B.C."/>
            <person name="Sharon I."/>
            <person name="Castelle C.J."/>
            <person name="Singh A."/>
            <person name="Wilkins M.J."/>
            <person name="Williams K.H."/>
            <person name="Banfield J.F."/>
        </authorList>
    </citation>
    <scope>NUCLEOTIDE SEQUENCE [LARGE SCALE GENOMIC DNA]</scope>
</reference>
<proteinExistence type="predicted"/>
<gene>
    <name evidence="4" type="ORF">UT18_C0001G0024</name>
</gene>
<dbReference type="Proteomes" id="UP000034207">
    <property type="component" value="Unassembled WGS sequence"/>
</dbReference>
<dbReference type="InterPro" id="IPR035979">
    <property type="entry name" value="RBD_domain_sf"/>
</dbReference>
<dbReference type="SMART" id="SM00360">
    <property type="entry name" value="RRM"/>
    <property type="match status" value="1"/>
</dbReference>
<comment type="caution">
    <text evidence="4">The sequence shown here is derived from an EMBL/GenBank/DDBJ whole genome shotgun (WGS) entry which is preliminary data.</text>
</comment>
<organism evidence="4 5">
    <name type="scientific">candidate division CPR2 bacterium GW2011_GWC2_39_10</name>
    <dbReference type="NCBI Taxonomy" id="1618345"/>
    <lineage>
        <taxon>Bacteria</taxon>
        <taxon>Bacteria division CPR2</taxon>
    </lineage>
</organism>
<dbReference type="InterPro" id="IPR012677">
    <property type="entry name" value="Nucleotide-bd_a/b_plait_sf"/>
</dbReference>
<dbReference type="SUPFAM" id="SSF54928">
    <property type="entry name" value="RNA-binding domain, RBD"/>
    <property type="match status" value="1"/>
</dbReference>
<dbReference type="STRING" id="1618345.UT18_C0001G0024"/>
<dbReference type="PATRIC" id="fig|1618345.3.peg.28"/>
<dbReference type="GO" id="GO:0003729">
    <property type="term" value="F:mRNA binding"/>
    <property type="evidence" value="ECO:0007669"/>
    <property type="project" value="TreeGrafter"/>
</dbReference>
<dbReference type="CDD" id="cd21608">
    <property type="entry name" value="RRM2_NsCP33_like"/>
    <property type="match status" value="1"/>
</dbReference>
<dbReference type="Gene3D" id="3.30.70.330">
    <property type="match status" value="1"/>
</dbReference>
<evidence type="ECO:0000256" key="2">
    <source>
        <dbReference type="ARBA" id="ARBA00022884"/>
    </source>
</evidence>
<dbReference type="AlphaFoldDB" id="A0A0G0LWL9"/>
<dbReference type="Pfam" id="PF00076">
    <property type="entry name" value="RRM_1"/>
    <property type="match status" value="1"/>
</dbReference>
<evidence type="ECO:0000313" key="5">
    <source>
        <dbReference type="Proteomes" id="UP000034207"/>
    </source>
</evidence>
<dbReference type="PROSITE" id="PS50102">
    <property type="entry name" value="RRM"/>
    <property type="match status" value="1"/>
</dbReference>
<keyword evidence="2" id="KW-0694">RNA-binding</keyword>
<evidence type="ECO:0000259" key="3">
    <source>
        <dbReference type="PROSITE" id="PS50102"/>
    </source>
</evidence>
<dbReference type="InterPro" id="IPR048289">
    <property type="entry name" value="RRM2_NsCP33-like"/>
</dbReference>
<evidence type="ECO:0000256" key="1">
    <source>
        <dbReference type="ARBA" id="ARBA00022737"/>
    </source>
</evidence>
<keyword evidence="1" id="KW-0677">Repeat</keyword>
<feature type="domain" description="RRM" evidence="3">
    <location>
        <begin position="3"/>
        <end position="81"/>
    </location>
</feature>
<dbReference type="PANTHER" id="PTHR48025:SF1">
    <property type="entry name" value="RRM DOMAIN-CONTAINING PROTEIN"/>
    <property type="match status" value="1"/>
</dbReference>
<dbReference type="InterPro" id="IPR000504">
    <property type="entry name" value="RRM_dom"/>
</dbReference>
<name>A0A0G0LWL9_UNCC2</name>
<dbReference type="EMBL" id="LBVV01000001">
    <property type="protein sequence ID" value="KKQ95437.1"/>
    <property type="molecule type" value="Genomic_DNA"/>
</dbReference>
<accession>A0A0G0LWL9</accession>
<dbReference type="PANTHER" id="PTHR48025">
    <property type="entry name" value="OS02G0815200 PROTEIN"/>
    <property type="match status" value="1"/>
</dbReference>
<sequence>MASKLFVGNLPYTVDNKQLEEMFADLGTVVSANVVMDKFSDRSKGFGFVEMSSEEEAKAAVDKLDGSEVNGRKMVVNIARPQVPRN</sequence>